<dbReference type="PANTHER" id="PTHR21398:SF6">
    <property type="entry name" value="AGAP007094-PA"/>
    <property type="match status" value="1"/>
</dbReference>
<dbReference type="PANTHER" id="PTHR21398">
    <property type="entry name" value="AGAP007094-PA"/>
    <property type="match status" value="1"/>
</dbReference>
<accession>A0ABR1AGC2</accession>
<dbReference type="Pfam" id="PF07841">
    <property type="entry name" value="DM4_12"/>
    <property type="match status" value="1"/>
</dbReference>
<evidence type="ECO:0000313" key="2">
    <source>
        <dbReference type="EMBL" id="KAK6619000.1"/>
    </source>
</evidence>
<dbReference type="EMBL" id="JAWJWF010000049">
    <property type="protein sequence ID" value="KAK6619000.1"/>
    <property type="molecule type" value="Genomic_DNA"/>
</dbReference>
<proteinExistence type="predicted"/>
<reference evidence="2 3" key="1">
    <citation type="submission" date="2023-09" db="EMBL/GenBank/DDBJ databases">
        <title>Genomes of two closely related lineages of the louse Polyplax serrata with different host specificities.</title>
        <authorList>
            <person name="Martinu J."/>
            <person name="Tarabai H."/>
            <person name="Stefka J."/>
            <person name="Hypsa V."/>
        </authorList>
    </citation>
    <scope>NUCLEOTIDE SEQUENCE [LARGE SCALE GENOMIC DNA]</scope>
    <source>
        <strain evidence="2">98ZLc_SE</strain>
    </source>
</reference>
<keyword evidence="1" id="KW-0732">Signal</keyword>
<feature type="chain" id="PRO_5045794840" evidence="1">
    <location>
        <begin position="27"/>
        <end position="202"/>
    </location>
</feature>
<protein>
    <submittedName>
        <fullName evidence="2">Uncharacterized protein</fullName>
    </submittedName>
</protein>
<evidence type="ECO:0000256" key="1">
    <source>
        <dbReference type="SAM" id="SignalP"/>
    </source>
</evidence>
<dbReference type="InterPro" id="IPR006631">
    <property type="entry name" value="DM4_12"/>
</dbReference>
<organism evidence="2 3">
    <name type="scientific">Polyplax serrata</name>
    <name type="common">Common mouse louse</name>
    <dbReference type="NCBI Taxonomy" id="468196"/>
    <lineage>
        <taxon>Eukaryota</taxon>
        <taxon>Metazoa</taxon>
        <taxon>Ecdysozoa</taxon>
        <taxon>Arthropoda</taxon>
        <taxon>Hexapoda</taxon>
        <taxon>Insecta</taxon>
        <taxon>Pterygota</taxon>
        <taxon>Neoptera</taxon>
        <taxon>Paraneoptera</taxon>
        <taxon>Psocodea</taxon>
        <taxon>Troctomorpha</taxon>
        <taxon>Phthiraptera</taxon>
        <taxon>Anoplura</taxon>
        <taxon>Polyplacidae</taxon>
        <taxon>Polyplax</taxon>
    </lineage>
</organism>
<feature type="signal peptide" evidence="1">
    <location>
        <begin position="1"/>
        <end position="26"/>
    </location>
</feature>
<dbReference type="Proteomes" id="UP001359485">
    <property type="component" value="Unassembled WGS sequence"/>
</dbReference>
<gene>
    <name evidence="2" type="ORF">RUM44_003382</name>
</gene>
<keyword evidence="3" id="KW-1185">Reference proteome</keyword>
<name>A0ABR1AGC2_POLSC</name>
<comment type="caution">
    <text evidence="2">The sequence shown here is derived from an EMBL/GenBank/DDBJ whole genome shotgun (WGS) entry which is preliminary data.</text>
</comment>
<evidence type="ECO:0000313" key="3">
    <source>
        <dbReference type="Proteomes" id="UP001359485"/>
    </source>
</evidence>
<sequence length="202" mass="23166">MAAGLDRSLTAVFLLNFLVFSNLSVSERRTKRELKFPKGTAFGLTAALATHFPKGPLTDGLAHILEFDFGFPFPDKVTYGNDADELKKKVWNENQYYGNKKYQVKKTREQREVREIGKRNLLKKMENVIMRLGYDGLACVSRFQCEIKQISGENSLLEELLVALFKPSPFYENEKECNRFASECPISLLHVFLHSQQRVHAV</sequence>
<dbReference type="SMART" id="SM00718">
    <property type="entry name" value="DM4_12"/>
    <property type="match status" value="1"/>
</dbReference>